<evidence type="ECO:0000256" key="1">
    <source>
        <dbReference type="SAM" id="MobiDB-lite"/>
    </source>
</evidence>
<proteinExistence type="predicted"/>
<comment type="caution">
    <text evidence="2">The sequence shown here is derived from an EMBL/GenBank/DDBJ whole genome shotgun (WGS) entry which is preliminary data.</text>
</comment>
<evidence type="ECO:0000313" key="2">
    <source>
        <dbReference type="EMBL" id="KAK3793719.1"/>
    </source>
</evidence>
<dbReference type="EMBL" id="JAWDGP010001180">
    <property type="protein sequence ID" value="KAK3793719.1"/>
    <property type="molecule type" value="Genomic_DNA"/>
</dbReference>
<reference evidence="2" key="1">
    <citation type="journal article" date="2023" name="G3 (Bethesda)">
        <title>A reference genome for the long-term kleptoplast-retaining sea slug Elysia crispata morphotype clarki.</title>
        <authorList>
            <person name="Eastman K.E."/>
            <person name="Pendleton A.L."/>
            <person name="Shaikh M.A."/>
            <person name="Suttiyut T."/>
            <person name="Ogas R."/>
            <person name="Tomko P."/>
            <person name="Gavelis G."/>
            <person name="Widhalm J.R."/>
            <person name="Wisecaver J.H."/>
        </authorList>
    </citation>
    <scope>NUCLEOTIDE SEQUENCE</scope>
    <source>
        <strain evidence="2">ECLA1</strain>
    </source>
</reference>
<dbReference type="AlphaFoldDB" id="A0AAE1ATH9"/>
<sequence length="93" mass="10937">MKREKSGDRKRSNKWKFDGARSELWSECVERFGARSNFTHRQLPQKKEPGDNRADCVKRSSRPNTPRIPQCLIRQSVQSAELGLAIMMYRFDH</sequence>
<name>A0AAE1ATH9_9GAST</name>
<feature type="compositionally biased region" description="Basic and acidic residues" evidence="1">
    <location>
        <begin position="45"/>
        <end position="58"/>
    </location>
</feature>
<gene>
    <name evidence="2" type="ORF">RRG08_006541</name>
</gene>
<dbReference type="Proteomes" id="UP001283361">
    <property type="component" value="Unassembled WGS sequence"/>
</dbReference>
<evidence type="ECO:0000313" key="3">
    <source>
        <dbReference type="Proteomes" id="UP001283361"/>
    </source>
</evidence>
<keyword evidence="3" id="KW-1185">Reference proteome</keyword>
<accession>A0AAE1ATH9</accession>
<protein>
    <submittedName>
        <fullName evidence="2">Uncharacterized protein</fullName>
    </submittedName>
</protein>
<feature type="region of interest" description="Disordered" evidence="1">
    <location>
        <begin position="43"/>
        <end position="67"/>
    </location>
</feature>
<organism evidence="2 3">
    <name type="scientific">Elysia crispata</name>
    <name type="common">lettuce slug</name>
    <dbReference type="NCBI Taxonomy" id="231223"/>
    <lineage>
        <taxon>Eukaryota</taxon>
        <taxon>Metazoa</taxon>
        <taxon>Spiralia</taxon>
        <taxon>Lophotrochozoa</taxon>
        <taxon>Mollusca</taxon>
        <taxon>Gastropoda</taxon>
        <taxon>Heterobranchia</taxon>
        <taxon>Euthyneura</taxon>
        <taxon>Panpulmonata</taxon>
        <taxon>Sacoglossa</taxon>
        <taxon>Placobranchoidea</taxon>
        <taxon>Plakobranchidae</taxon>
        <taxon>Elysia</taxon>
    </lineage>
</organism>